<dbReference type="GO" id="GO:0000796">
    <property type="term" value="C:condensin complex"/>
    <property type="evidence" value="ECO:0007669"/>
    <property type="project" value="TreeGrafter"/>
</dbReference>
<feature type="compositionally biased region" description="Low complexity" evidence="2">
    <location>
        <begin position="775"/>
        <end position="797"/>
    </location>
</feature>
<protein>
    <submittedName>
        <fullName evidence="3">Uncharacterized protein</fullName>
    </submittedName>
</protein>
<feature type="compositionally biased region" description="Low complexity" evidence="2">
    <location>
        <begin position="978"/>
        <end position="987"/>
    </location>
</feature>
<feature type="coiled-coil region" evidence="1">
    <location>
        <begin position="151"/>
        <end position="178"/>
    </location>
</feature>
<feature type="compositionally biased region" description="Polar residues" evidence="2">
    <location>
        <begin position="458"/>
        <end position="469"/>
    </location>
</feature>
<feature type="compositionally biased region" description="Polar residues" evidence="2">
    <location>
        <begin position="1007"/>
        <end position="1020"/>
    </location>
</feature>
<feature type="region of interest" description="Disordered" evidence="2">
    <location>
        <begin position="448"/>
        <end position="567"/>
    </location>
</feature>
<feature type="compositionally biased region" description="Low complexity" evidence="2">
    <location>
        <begin position="1"/>
        <end position="32"/>
    </location>
</feature>
<feature type="region of interest" description="Disordered" evidence="2">
    <location>
        <begin position="326"/>
        <end position="368"/>
    </location>
</feature>
<feature type="compositionally biased region" description="Polar residues" evidence="2">
    <location>
        <begin position="1083"/>
        <end position="1094"/>
    </location>
</feature>
<feature type="region of interest" description="Disordered" evidence="2">
    <location>
        <begin position="1"/>
        <end position="140"/>
    </location>
</feature>
<feature type="compositionally biased region" description="Low complexity" evidence="2">
    <location>
        <begin position="55"/>
        <end position="66"/>
    </location>
</feature>
<feature type="compositionally biased region" description="Pro residues" evidence="2">
    <location>
        <begin position="541"/>
        <end position="553"/>
    </location>
</feature>
<dbReference type="PANTHER" id="PTHR43941">
    <property type="entry name" value="STRUCTURAL MAINTENANCE OF CHROMOSOMES PROTEIN 2"/>
    <property type="match status" value="1"/>
</dbReference>
<name>A0A9P3H3R4_9FUNG</name>
<feature type="compositionally biased region" description="Polar residues" evidence="2">
    <location>
        <begin position="104"/>
        <end position="137"/>
    </location>
</feature>
<dbReference type="GO" id="GO:0000793">
    <property type="term" value="C:condensed chromosome"/>
    <property type="evidence" value="ECO:0007669"/>
    <property type="project" value="TreeGrafter"/>
</dbReference>
<keyword evidence="4" id="KW-1185">Reference proteome</keyword>
<feature type="compositionally biased region" description="Low complexity" evidence="2">
    <location>
        <begin position="1096"/>
        <end position="1122"/>
    </location>
</feature>
<reference evidence="3" key="2">
    <citation type="journal article" date="2022" name="Microbiol. Resour. Announc.">
        <title>Whole-Genome Sequence of Entomortierella parvispora E1425, a Mucoromycotan Fungus Associated with Burkholderiaceae-Related Endosymbiotic Bacteria.</title>
        <authorList>
            <person name="Herlambang A."/>
            <person name="Guo Y."/>
            <person name="Takashima Y."/>
            <person name="Narisawa K."/>
            <person name="Ohta H."/>
            <person name="Nishizawa T."/>
        </authorList>
    </citation>
    <scope>NUCLEOTIDE SEQUENCE</scope>
    <source>
        <strain evidence="3">E1425</strain>
    </source>
</reference>
<feature type="compositionally biased region" description="Polar residues" evidence="2">
    <location>
        <begin position="741"/>
        <end position="763"/>
    </location>
</feature>
<keyword evidence="1" id="KW-0175">Coiled coil</keyword>
<feature type="compositionally biased region" description="Basic and acidic residues" evidence="2">
    <location>
        <begin position="1065"/>
        <end position="1082"/>
    </location>
</feature>
<dbReference type="OrthoDB" id="2433620at2759"/>
<feature type="region of interest" description="Disordered" evidence="2">
    <location>
        <begin position="716"/>
        <end position="858"/>
    </location>
</feature>
<feature type="compositionally biased region" description="Low complexity" evidence="2">
    <location>
        <begin position="80"/>
        <end position="94"/>
    </location>
</feature>
<evidence type="ECO:0000313" key="3">
    <source>
        <dbReference type="EMBL" id="GJJ69455.1"/>
    </source>
</evidence>
<evidence type="ECO:0000313" key="4">
    <source>
        <dbReference type="Proteomes" id="UP000827284"/>
    </source>
</evidence>
<dbReference type="GO" id="GO:0007076">
    <property type="term" value="P:mitotic chromosome condensation"/>
    <property type="evidence" value="ECO:0007669"/>
    <property type="project" value="TreeGrafter"/>
</dbReference>
<feature type="compositionally biased region" description="Pro residues" evidence="2">
    <location>
        <begin position="67"/>
        <end position="79"/>
    </location>
</feature>
<dbReference type="AlphaFoldDB" id="A0A9P3H3R4"/>
<feature type="compositionally biased region" description="Pro residues" evidence="2">
    <location>
        <begin position="1045"/>
        <end position="1055"/>
    </location>
</feature>
<sequence length="1150" mass="128588">MGNSPSSPSGQADGSSSTSSADRNSNNNSSTSVNKQDPVRGKHSNIPIQPPPRPQTTTYVPVTQHRPPLPPGPAQPRPPTQQQQQQQQQLQPFPHIQPRPHPPANNTAPVPLPQRQQQPNPSLQRMTGPSSQTQTSVTEDEIPTVVLKEQMESMSIEIATAEHRVRELREELDTFESHTDFSTMMLAWFYSFNPGDYTMNRLEDLKRDALKAWQPVLSSFKEANPSTGSGQSLTEIDVELFESIIQDVISHANLIVGSTLPPEQLIENIKQVARAELQNARKRLDDNRNAFQECQITLQQRGVVPASVLAMQRQIEEEQRQELEARRAKEQRQKDLEAQKQREILNRQREEREKREREHEEEEERKRQELEEILRKQEEMRLKIEEEAAKRARPSASAGHTVAGRQKSSSVAVPNSLPTYVPQFPKHAEAPAALGMTFTEEETVLTDYNHPGRLNPTFAHQHSNSSNSIPGAYPPSNHSRADPEWDEEEVPSTPLIRRQRPFSNAPDTSAPKPGTTPEQKQGAGMVTGMPAQYGFRIPVPGEGPYPPERPLPYPSHASPYPPTSATTAQIPTRMPVPYGFNANHHQAQELPQAMPEVPSLYPPQIITEHDLEERKNREKLELLKKQNEEMERGLYESRRVHDLTVQNMELQGVYPPYSHPTGLGGEPNQEEYHSYHNQHVAPSPYVQFAGYPPPQHLQQGYQGYHGEYQTSAQTYNMTPYSGAQDPNYQQGDMHNFAPYGQYNQTGPWSPQPLQNQGYVQPPNQQQSVYPPPPGQQQQQPMHQQTHYHQQQHQTSSPGHEHQHALALAPGQQQGGYVDPRVPPAQNTVVYSNSPYGEEYDLGSPSAGTAPVENEASSAQVLPQIRANPPKPPPFRRAPQAILVEESSQEEVTNDLKAMDLKDSENQVQSQNNDLVSVESVPADSEDCTQQKPSEPELSQRPSSHSSEESSTGRQQRRVMDDEELHEEEEEEEEEVLQRSSRVVRAAPRPSPRPSPRPISMIEPTSPPASTFNNSTDSMHLSATPVAPLRLNNRTSQVFNPFPNQRTPPRPSPRPAPRAIGGMSKASHESLPEQTTEQDRQSDHGSFNSRSSDGKNTPPQTTTESTTPRPLDVKRLSVLSRSPSVPPAVPKKPVGLRSPRGAGPSLDHTES</sequence>
<feature type="compositionally biased region" description="Polar residues" evidence="2">
    <location>
        <begin position="905"/>
        <end position="914"/>
    </location>
</feature>
<dbReference type="GO" id="GO:0000785">
    <property type="term" value="C:chromatin"/>
    <property type="evidence" value="ECO:0007669"/>
    <property type="project" value="TreeGrafter"/>
</dbReference>
<comment type="caution">
    <text evidence="3">The sequence shown here is derived from an EMBL/GenBank/DDBJ whole genome shotgun (WGS) entry which is preliminary data.</text>
</comment>
<feature type="compositionally biased region" description="Polar residues" evidence="2">
    <location>
        <begin position="824"/>
        <end position="834"/>
    </location>
</feature>
<dbReference type="Proteomes" id="UP000827284">
    <property type="component" value="Unassembled WGS sequence"/>
</dbReference>
<feature type="compositionally biased region" description="Polar residues" evidence="2">
    <location>
        <begin position="716"/>
        <end position="732"/>
    </location>
</feature>
<feature type="compositionally biased region" description="Acidic residues" evidence="2">
    <location>
        <begin position="960"/>
        <end position="974"/>
    </location>
</feature>
<evidence type="ECO:0000256" key="2">
    <source>
        <dbReference type="SAM" id="MobiDB-lite"/>
    </source>
</evidence>
<proteinExistence type="predicted"/>
<dbReference type="PANTHER" id="PTHR43941:SF1">
    <property type="entry name" value="STRUCTURAL MAINTENANCE OF CHROMOSOMES PROTEIN 2"/>
    <property type="match status" value="1"/>
</dbReference>
<dbReference type="EMBL" id="BQFW01000002">
    <property type="protein sequence ID" value="GJJ69455.1"/>
    <property type="molecule type" value="Genomic_DNA"/>
</dbReference>
<reference evidence="3" key="1">
    <citation type="submission" date="2021-11" db="EMBL/GenBank/DDBJ databases">
        <authorList>
            <person name="Herlambang A."/>
            <person name="Guo Y."/>
            <person name="Takashima Y."/>
            <person name="Nishizawa T."/>
        </authorList>
    </citation>
    <scope>NUCLEOTIDE SEQUENCE</scope>
    <source>
        <strain evidence="3">E1425</strain>
    </source>
</reference>
<gene>
    <name evidence="3" type="ORF">EMPS_01801</name>
</gene>
<evidence type="ECO:0000256" key="1">
    <source>
        <dbReference type="SAM" id="Coils"/>
    </source>
</evidence>
<feature type="compositionally biased region" description="Polar residues" evidence="2">
    <location>
        <begin position="406"/>
        <end position="415"/>
    </location>
</feature>
<accession>A0A9P3H3R4</accession>
<organism evidence="3 4">
    <name type="scientific">Entomortierella parvispora</name>
    <dbReference type="NCBI Taxonomy" id="205924"/>
    <lineage>
        <taxon>Eukaryota</taxon>
        <taxon>Fungi</taxon>
        <taxon>Fungi incertae sedis</taxon>
        <taxon>Mucoromycota</taxon>
        <taxon>Mortierellomycotina</taxon>
        <taxon>Mortierellomycetes</taxon>
        <taxon>Mortierellales</taxon>
        <taxon>Mortierellaceae</taxon>
        <taxon>Entomortierella</taxon>
    </lineage>
</organism>
<dbReference type="GO" id="GO:0003682">
    <property type="term" value="F:chromatin binding"/>
    <property type="evidence" value="ECO:0007669"/>
    <property type="project" value="TreeGrafter"/>
</dbReference>
<feature type="region of interest" description="Disordered" evidence="2">
    <location>
        <begin position="387"/>
        <end position="415"/>
    </location>
</feature>
<feature type="region of interest" description="Disordered" evidence="2">
    <location>
        <begin position="903"/>
        <end position="1150"/>
    </location>
</feature>